<dbReference type="AlphaFoldDB" id="A0A5B9R9S1"/>
<sequence length="111" mass="12167">MAKLNKAHPRTAHLNVNEKYLKYGWLSIGNICANKFLTLVLRVEVVLLIVLTCPLKTVTPGTAVTLLNLFLIKDNKPPCGTAVFVVTGLTVVTGVTGAIVLFLFFSNFFIF</sequence>
<keyword evidence="1" id="KW-1133">Transmembrane helix</keyword>
<reference evidence="2" key="1">
    <citation type="submission" date="2019-03" db="EMBL/GenBank/DDBJ databases">
        <title>Evidence of extensive intraspecific noncoding reshuffling in a 169kb mitochondrial genome of basidiomycete fungus.</title>
        <authorList>
            <person name="Lee H.-H."/>
            <person name="Ke H.-M."/>
            <person name="Lin C.-Y.I."/>
            <person name="Lee T.J."/>
            <person name="Chung C.-L."/>
            <person name="Tsai I.J."/>
        </authorList>
    </citation>
    <scope>NUCLEOTIDE SEQUENCE</scope>
    <source>
        <strain evidence="2">FP133613</strain>
    </source>
</reference>
<keyword evidence="2" id="KW-0496">Mitochondrion</keyword>
<feature type="transmembrane region" description="Helical" evidence="1">
    <location>
        <begin position="45"/>
        <end position="71"/>
    </location>
</feature>
<proteinExistence type="predicted"/>
<evidence type="ECO:0000313" key="2">
    <source>
        <dbReference type="EMBL" id="QEG57188.1"/>
    </source>
</evidence>
<protein>
    <submittedName>
        <fullName evidence="2">Uncharacterized protein</fullName>
    </submittedName>
</protein>
<gene>
    <name evidence="2" type="ORF">PSUO_000063</name>
</gene>
<dbReference type="EMBL" id="MK623260">
    <property type="protein sequence ID" value="QEG57188.1"/>
    <property type="molecule type" value="Genomic_DNA"/>
</dbReference>
<organism evidence="2">
    <name type="scientific">Coniferiporia sulphurascens</name>
    <name type="common">Laminated root rot fungus</name>
    <name type="synonym">Phellinidium sulphurascens</name>
    <dbReference type="NCBI Taxonomy" id="175648"/>
    <lineage>
        <taxon>Eukaryota</taxon>
        <taxon>Fungi</taxon>
        <taxon>Dikarya</taxon>
        <taxon>Basidiomycota</taxon>
        <taxon>Agaricomycotina</taxon>
        <taxon>Agaricomycetes</taxon>
        <taxon>Hymenochaetales</taxon>
        <taxon>Hymenochaetaceae</taxon>
        <taxon>Coniferiporia</taxon>
    </lineage>
</organism>
<evidence type="ECO:0000256" key="1">
    <source>
        <dbReference type="SAM" id="Phobius"/>
    </source>
</evidence>
<keyword evidence="1" id="KW-0812">Transmembrane</keyword>
<geneLocation type="mitochondrion" evidence="2"/>
<keyword evidence="1" id="KW-0472">Membrane</keyword>
<accession>A0A5B9R9S1</accession>
<feature type="transmembrane region" description="Helical" evidence="1">
    <location>
        <begin position="83"/>
        <end position="110"/>
    </location>
</feature>
<name>A0A5B9R9S1_CONSH</name>